<dbReference type="EMBL" id="BIFR01000001">
    <property type="protein sequence ID" value="GCE11177.1"/>
    <property type="molecule type" value="Genomic_DNA"/>
</dbReference>
<organism evidence="2 3">
    <name type="scientific">Tengunoibacter tsumagoiensis</name>
    <dbReference type="NCBI Taxonomy" id="2014871"/>
    <lineage>
        <taxon>Bacteria</taxon>
        <taxon>Bacillati</taxon>
        <taxon>Chloroflexota</taxon>
        <taxon>Ktedonobacteria</taxon>
        <taxon>Ktedonobacterales</taxon>
        <taxon>Dictyobacteraceae</taxon>
        <taxon>Tengunoibacter</taxon>
    </lineage>
</organism>
<feature type="coiled-coil region" evidence="1">
    <location>
        <begin position="74"/>
        <end position="115"/>
    </location>
</feature>
<dbReference type="AlphaFoldDB" id="A0A401ZWE3"/>
<evidence type="ECO:0000313" key="2">
    <source>
        <dbReference type="EMBL" id="GCE11177.1"/>
    </source>
</evidence>
<evidence type="ECO:0000256" key="1">
    <source>
        <dbReference type="SAM" id="Coils"/>
    </source>
</evidence>
<dbReference type="RefSeq" id="WP_126578863.1">
    <property type="nucleotide sequence ID" value="NZ_BIFR01000001.1"/>
</dbReference>
<gene>
    <name evidence="2" type="ORF">KTT_10360</name>
</gene>
<evidence type="ECO:0000313" key="3">
    <source>
        <dbReference type="Proteomes" id="UP000287352"/>
    </source>
</evidence>
<reference evidence="3" key="1">
    <citation type="submission" date="2018-12" db="EMBL/GenBank/DDBJ databases">
        <title>Tengunoibacter tsumagoiensis gen. nov., sp. nov., Dictyobacter kobayashii sp. nov., D. alpinus sp. nov., and D. joshuensis sp. nov. and description of Dictyobacteraceae fam. nov. within the order Ktedonobacterales isolated from Tengu-no-mugimeshi.</title>
        <authorList>
            <person name="Wang C.M."/>
            <person name="Zheng Y."/>
            <person name="Sakai Y."/>
            <person name="Toyoda A."/>
            <person name="Minakuchi Y."/>
            <person name="Abe K."/>
            <person name="Yokota A."/>
            <person name="Yabe S."/>
        </authorList>
    </citation>
    <scope>NUCLEOTIDE SEQUENCE [LARGE SCALE GENOMIC DNA]</scope>
    <source>
        <strain evidence="3">Uno3</strain>
    </source>
</reference>
<name>A0A401ZWE3_9CHLR</name>
<accession>A0A401ZWE3</accession>
<dbReference type="Proteomes" id="UP000287352">
    <property type="component" value="Unassembled WGS sequence"/>
</dbReference>
<comment type="caution">
    <text evidence="2">The sequence shown here is derived from an EMBL/GenBank/DDBJ whole genome shotgun (WGS) entry which is preliminary data.</text>
</comment>
<proteinExistence type="predicted"/>
<keyword evidence="1" id="KW-0175">Coiled coil</keyword>
<protein>
    <submittedName>
        <fullName evidence="2">Uncharacterized protein</fullName>
    </submittedName>
</protein>
<keyword evidence="3" id="KW-1185">Reference proteome</keyword>
<sequence>MLITGGLLVVALLAIVGVFLLARDGSDAPQPQSPSIAQTIEEVSEVPTSLETLQQALLPSAEESDSSLAELTHVQKVQEQITALTMEMQSLQMQSRQLEESLNRIEVTLKQLRSQEAFDLSLPQFSPHS</sequence>